<dbReference type="SMART" id="SM00273">
    <property type="entry name" value="ENTH"/>
    <property type="match status" value="1"/>
</dbReference>
<dbReference type="Gene3D" id="1.25.40.90">
    <property type="match status" value="1"/>
</dbReference>
<dbReference type="SUPFAM" id="SSF89009">
    <property type="entry name" value="GAT-like domain"/>
    <property type="match status" value="1"/>
</dbReference>
<dbReference type="PROSITE" id="PS50942">
    <property type="entry name" value="ENTH"/>
    <property type="match status" value="1"/>
</dbReference>
<feature type="region of interest" description="Disordered" evidence="3">
    <location>
        <begin position="430"/>
        <end position="452"/>
    </location>
</feature>
<feature type="compositionally biased region" description="Low complexity" evidence="3">
    <location>
        <begin position="435"/>
        <end position="452"/>
    </location>
</feature>
<feature type="compositionally biased region" description="Low complexity" evidence="3">
    <location>
        <begin position="330"/>
        <end position="363"/>
    </location>
</feature>
<dbReference type="GO" id="GO:0030136">
    <property type="term" value="C:clathrin-coated vesicle"/>
    <property type="evidence" value="ECO:0007669"/>
    <property type="project" value="InterPro"/>
</dbReference>
<feature type="region of interest" description="Disordered" evidence="3">
    <location>
        <begin position="303"/>
        <end position="366"/>
    </location>
</feature>
<dbReference type="InterPro" id="IPR014712">
    <property type="entry name" value="ANTH_dom_sf"/>
</dbReference>
<sequence>MSTYEKVVKLACKPKLAPPKAKYLDPIIAATYSDDGAIHDVCRALTPRFREPNAIVVFKALIVLHSMVRNGSTDNILSYLSSAEILRLHNVGQGQWEGYDTPQNLANYAAYLDARIKAYSQLKHDAIRVQSESNRDLRASEDGFSQQSQLRRSKTIGGRKLRVMTVEKGLLRETKIVQKMIDSLLNCRFYHESLKDELTITALRMLVKDLLVLFQAGNEGVINVLEHYFEMSHMDAEASLAIYRHFCKQTEKVVEYLLVAKKLQNILNVQIPNLKHAPVSLAGSLEEYLRDPNFEQNRLEYKRNKEVADGKKPSGSTPVKDTTAGFVPLPVTTSTASNPSSSTPAASGSATPAPVPAAASAPSRPEISKDITDFFSSIEQEQSNMFNPRTNSPTNAYFTQQAAFNPFVQRQSMMPQMTGFPGQQPQPFMQPSPFGPVQSQPTGFPSQQQQPQQQPFQPFMQPAMNGGLQFPQSSGFLQPQMTGANPFRQSMLLPQTTGFPGMNNTNANAPFARPMSAFGGPTSLMSSNPLSSPFGTAPPSANQPAYSTPARPASTPIGTAPSTQQSLAPAAPLLPQNTSSRNPFGPPPAPAQPPAPKEPTLMEIAFGQTQTGFFGQAASQPQQQPSLSTPSFSFTAPEASNNAAPAQGGNPWQMHAPQSQVSSIASSFATGSGQGAGVLNSSGASANSNPNPGSGSAFSQLSNQTGSNSTMSGSLSSGFSAGAGGSSATTPSISSLRPQPTGFGGSNVKPFRPTSSFGASLLESLPQASTPTQAQTQTQQPQTQSATTNPSSAFSQFSGMSNGQQNGVGAQPTGMGANLFSGSRNTLMGGASGLGGGMGGGMQPQFTGTPNPFRASMFGTGTAGMSSTAGMSPMFSPNGAGEGMNGMPNANGPSFGGSSFFSTGSMSAPGGPAGGPANMNGTMNGAPNGFGGVFGPNSTPQNAQQNSVSSLI</sequence>
<evidence type="ECO:0000259" key="4">
    <source>
        <dbReference type="PROSITE" id="PS50942"/>
    </source>
</evidence>
<evidence type="ECO:0000256" key="1">
    <source>
        <dbReference type="ARBA" id="ARBA00004496"/>
    </source>
</evidence>
<dbReference type="PANTHER" id="PTHR22951:SF5">
    <property type="entry name" value="PHOSPHATIDYLINOSITOL-BINDING CLATHRIN ASSEMBLY PROTEIN LAP"/>
    <property type="match status" value="1"/>
</dbReference>
<feature type="domain" description="ENTH" evidence="4">
    <location>
        <begin position="1"/>
        <end position="126"/>
    </location>
</feature>
<evidence type="ECO:0000313" key="5">
    <source>
        <dbReference type="EMBL" id="KDQ13014.1"/>
    </source>
</evidence>
<feature type="compositionally biased region" description="Basic and acidic residues" evidence="3">
    <location>
        <begin position="303"/>
        <end position="312"/>
    </location>
</feature>
<feature type="compositionally biased region" description="Polar residues" evidence="3">
    <location>
        <begin position="936"/>
        <end position="952"/>
    </location>
</feature>
<organism evidence="5 6">
    <name type="scientific">Botryobasidium botryosum (strain FD-172 SS1)</name>
    <dbReference type="NCBI Taxonomy" id="930990"/>
    <lineage>
        <taxon>Eukaryota</taxon>
        <taxon>Fungi</taxon>
        <taxon>Dikarya</taxon>
        <taxon>Basidiomycota</taxon>
        <taxon>Agaricomycotina</taxon>
        <taxon>Agaricomycetes</taxon>
        <taxon>Cantharellales</taxon>
        <taxon>Botryobasidiaceae</taxon>
        <taxon>Botryobasidium</taxon>
    </lineage>
</organism>
<dbReference type="InParanoid" id="A0A067MBS3"/>
<feature type="region of interest" description="Disordered" evidence="3">
    <location>
        <begin position="615"/>
        <end position="821"/>
    </location>
</feature>
<protein>
    <recommendedName>
        <fullName evidence="4">ENTH domain-containing protein</fullName>
    </recommendedName>
</protein>
<dbReference type="InterPro" id="IPR011417">
    <property type="entry name" value="ANTH_dom"/>
</dbReference>
<dbReference type="GO" id="GO:0006900">
    <property type="term" value="P:vesicle budding from membrane"/>
    <property type="evidence" value="ECO:0007669"/>
    <property type="project" value="TreeGrafter"/>
</dbReference>
<dbReference type="GO" id="GO:0005546">
    <property type="term" value="F:phosphatidylinositol-4,5-bisphosphate binding"/>
    <property type="evidence" value="ECO:0007669"/>
    <property type="project" value="TreeGrafter"/>
</dbReference>
<reference evidence="6" key="1">
    <citation type="journal article" date="2014" name="Proc. Natl. Acad. Sci. U.S.A.">
        <title>Extensive sampling of basidiomycete genomes demonstrates inadequacy of the white-rot/brown-rot paradigm for wood decay fungi.</title>
        <authorList>
            <person name="Riley R."/>
            <person name="Salamov A.A."/>
            <person name="Brown D.W."/>
            <person name="Nagy L.G."/>
            <person name="Floudas D."/>
            <person name="Held B.W."/>
            <person name="Levasseur A."/>
            <person name="Lombard V."/>
            <person name="Morin E."/>
            <person name="Otillar R."/>
            <person name="Lindquist E.A."/>
            <person name="Sun H."/>
            <person name="LaButti K.M."/>
            <person name="Schmutz J."/>
            <person name="Jabbour D."/>
            <person name="Luo H."/>
            <person name="Baker S.E."/>
            <person name="Pisabarro A.G."/>
            <person name="Walton J.D."/>
            <person name="Blanchette R.A."/>
            <person name="Henrissat B."/>
            <person name="Martin F."/>
            <person name="Cullen D."/>
            <person name="Hibbett D.S."/>
            <person name="Grigoriev I.V."/>
        </authorList>
    </citation>
    <scope>NUCLEOTIDE SEQUENCE [LARGE SCALE GENOMIC DNA]</scope>
    <source>
        <strain evidence="6">FD-172 SS1</strain>
    </source>
</reference>
<dbReference type="CDD" id="cd16988">
    <property type="entry name" value="ANTH_N_YAP180"/>
    <property type="match status" value="1"/>
</dbReference>
<dbReference type="STRING" id="930990.A0A067MBS3"/>
<feature type="compositionally biased region" description="Polar residues" evidence="3">
    <location>
        <begin position="656"/>
        <end position="671"/>
    </location>
</feature>
<dbReference type="HOGENOM" id="CLU_014248_0_0_1"/>
<feature type="compositionally biased region" description="Low complexity" evidence="3">
    <location>
        <begin position="705"/>
        <end position="735"/>
    </location>
</feature>
<dbReference type="PANTHER" id="PTHR22951">
    <property type="entry name" value="CLATHRIN ASSEMBLY PROTEIN"/>
    <property type="match status" value="1"/>
</dbReference>
<dbReference type="InterPro" id="IPR045192">
    <property type="entry name" value="AP180-like"/>
</dbReference>
<dbReference type="OrthoDB" id="44015at2759"/>
<accession>A0A067MBS3</accession>
<evidence type="ECO:0000256" key="2">
    <source>
        <dbReference type="ARBA" id="ARBA00022490"/>
    </source>
</evidence>
<feature type="region of interest" description="Disordered" evidence="3">
    <location>
        <begin position="928"/>
        <end position="952"/>
    </location>
</feature>
<dbReference type="AlphaFoldDB" id="A0A067MBS3"/>
<name>A0A067MBS3_BOTB1</name>
<evidence type="ECO:0000313" key="6">
    <source>
        <dbReference type="Proteomes" id="UP000027195"/>
    </source>
</evidence>
<dbReference type="GO" id="GO:0000149">
    <property type="term" value="F:SNARE binding"/>
    <property type="evidence" value="ECO:0007669"/>
    <property type="project" value="TreeGrafter"/>
</dbReference>
<feature type="compositionally biased region" description="Polar residues" evidence="3">
    <location>
        <begin position="794"/>
        <end position="808"/>
    </location>
</feature>
<comment type="subcellular location">
    <subcellularLocation>
        <location evidence="1">Cytoplasm</location>
    </subcellularLocation>
</comment>
<dbReference type="GO" id="GO:0005545">
    <property type="term" value="F:1-phosphatidylinositol binding"/>
    <property type="evidence" value="ECO:0007669"/>
    <property type="project" value="InterPro"/>
</dbReference>
<feature type="compositionally biased region" description="Polar residues" evidence="3">
    <location>
        <begin position="556"/>
        <end position="567"/>
    </location>
</feature>
<feature type="compositionally biased region" description="Low complexity" evidence="3">
    <location>
        <begin position="680"/>
        <end position="697"/>
    </location>
</feature>
<dbReference type="SUPFAM" id="SSF48464">
    <property type="entry name" value="ENTH/VHS domain"/>
    <property type="match status" value="1"/>
</dbReference>
<feature type="region of interest" description="Disordered" evidence="3">
    <location>
        <begin position="520"/>
        <end position="598"/>
    </location>
</feature>
<dbReference type="GO" id="GO:0005905">
    <property type="term" value="C:clathrin-coated pit"/>
    <property type="evidence" value="ECO:0007669"/>
    <property type="project" value="TreeGrafter"/>
</dbReference>
<dbReference type="GO" id="GO:0048268">
    <property type="term" value="P:clathrin coat assembly"/>
    <property type="evidence" value="ECO:0007669"/>
    <property type="project" value="InterPro"/>
</dbReference>
<proteinExistence type="predicted"/>
<dbReference type="GO" id="GO:0032050">
    <property type="term" value="F:clathrin heavy chain binding"/>
    <property type="evidence" value="ECO:0007669"/>
    <property type="project" value="TreeGrafter"/>
</dbReference>
<keyword evidence="2" id="KW-0963">Cytoplasm</keyword>
<dbReference type="FunFam" id="1.25.40.90:FF:000036">
    <property type="entry name" value="Unplaced genomic scaffold supercont1.4, whole genome shotgun sequence"/>
    <property type="match status" value="1"/>
</dbReference>
<gene>
    <name evidence="5" type="ORF">BOTBODRAFT_400803</name>
</gene>
<dbReference type="GO" id="GO:0072583">
    <property type="term" value="P:clathrin-dependent endocytosis"/>
    <property type="evidence" value="ECO:0007669"/>
    <property type="project" value="InterPro"/>
</dbReference>
<dbReference type="FunFam" id="1.20.58.150:FF:000004">
    <property type="entry name" value="ENTH domain protein"/>
    <property type="match status" value="1"/>
</dbReference>
<feature type="compositionally biased region" description="Pro residues" evidence="3">
    <location>
        <begin position="584"/>
        <end position="597"/>
    </location>
</feature>
<dbReference type="Pfam" id="PF07651">
    <property type="entry name" value="ANTH"/>
    <property type="match status" value="1"/>
</dbReference>
<dbReference type="InterPro" id="IPR013809">
    <property type="entry name" value="ENTH"/>
</dbReference>
<dbReference type="Proteomes" id="UP000027195">
    <property type="component" value="Unassembled WGS sequence"/>
</dbReference>
<keyword evidence="6" id="KW-1185">Reference proteome</keyword>
<dbReference type="Gene3D" id="1.20.58.150">
    <property type="entry name" value="ANTH domain"/>
    <property type="match status" value="1"/>
</dbReference>
<feature type="compositionally biased region" description="Low complexity" evidence="3">
    <location>
        <begin position="615"/>
        <end position="637"/>
    </location>
</feature>
<feature type="compositionally biased region" description="Low complexity" evidence="3">
    <location>
        <begin position="766"/>
        <end position="793"/>
    </location>
</feature>
<feature type="compositionally biased region" description="Polar residues" evidence="3">
    <location>
        <begin position="523"/>
        <end position="546"/>
    </location>
</feature>
<dbReference type="EMBL" id="KL198046">
    <property type="protein sequence ID" value="KDQ13014.1"/>
    <property type="molecule type" value="Genomic_DNA"/>
</dbReference>
<evidence type="ECO:0000256" key="3">
    <source>
        <dbReference type="SAM" id="MobiDB-lite"/>
    </source>
</evidence>
<dbReference type="InterPro" id="IPR008942">
    <property type="entry name" value="ENTH_VHS"/>
</dbReference>